<dbReference type="Pfam" id="PF13537">
    <property type="entry name" value="GATase_7"/>
    <property type="match status" value="1"/>
</dbReference>
<feature type="active site" description="For GATase activity" evidence="8">
    <location>
        <position position="2"/>
    </location>
</feature>
<evidence type="ECO:0000256" key="8">
    <source>
        <dbReference type="PIRSR" id="PIRSR001589-1"/>
    </source>
</evidence>
<dbReference type="Gene3D" id="3.40.50.620">
    <property type="entry name" value="HUPs"/>
    <property type="match status" value="1"/>
</dbReference>
<keyword evidence="8" id="KW-0061">Asparagine biosynthesis</keyword>
<dbReference type="InterPro" id="IPR033738">
    <property type="entry name" value="AsnB_N"/>
</dbReference>
<keyword evidence="5 9" id="KW-0067">ATP-binding</keyword>
<dbReference type="Proteomes" id="UP000029843">
    <property type="component" value="Unassembled WGS sequence"/>
</dbReference>
<dbReference type="InterPro" id="IPR051786">
    <property type="entry name" value="ASN_synthetase/amidase"/>
</dbReference>
<dbReference type="InterPro" id="IPR001962">
    <property type="entry name" value="Asn_synthase"/>
</dbReference>
<evidence type="ECO:0000256" key="6">
    <source>
        <dbReference type="ARBA" id="ARBA00022962"/>
    </source>
</evidence>
<dbReference type="EMBL" id="JQED01000009">
    <property type="protein sequence ID" value="KGJ93584.1"/>
    <property type="molecule type" value="Genomic_DNA"/>
</dbReference>
<dbReference type="InterPro" id="IPR014729">
    <property type="entry name" value="Rossmann-like_a/b/a_fold"/>
</dbReference>
<evidence type="ECO:0000256" key="3">
    <source>
        <dbReference type="ARBA" id="ARBA00012737"/>
    </source>
</evidence>
<evidence type="ECO:0000259" key="10">
    <source>
        <dbReference type="PROSITE" id="PS51278"/>
    </source>
</evidence>
<evidence type="ECO:0000256" key="2">
    <source>
        <dbReference type="ARBA" id="ARBA00005752"/>
    </source>
</evidence>
<protein>
    <recommendedName>
        <fullName evidence="3">asparagine synthase (glutamine-hydrolyzing)</fullName>
        <ecNumber evidence="3">6.3.5.4</ecNumber>
    </recommendedName>
</protein>
<keyword evidence="4 9" id="KW-0547">Nucleotide-binding</keyword>
<name>A0A099KS65_COLPS</name>
<dbReference type="GO" id="GO:0006529">
    <property type="term" value="P:asparagine biosynthetic process"/>
    <property type="evidence" value="ECO:0007669"/>
    <property type="project" value="UniProtKB-KW"/>
</dbReference>
<dbReference type="PANTHER" id="PTHR43284:SF1">
    <property type="entry name" value="ASPARAGINE SYNTHETASE"/>
    <property type="match status" value="1"/>
</dbReference>
<organism evidence="11 12">
    <name type="scientific">Colwellia psychrerythraea</name>
    <name type="common">Vibrio psychroerythus</name>
    <dbReference type="NCBI Taxonomy" id="28229"/>
    <lineage>
        <taxon>Bacteria</taxon>
        <taxon>Pseudomonadati</taxon>
        <taxon>Pseudomonadota</taxon>
        <taxon>Gammaproteobacteria</taxon>
        <taxon>Alteromonadales</taxon>
        <taxon>Colwelliaceae</taxon>
        <taxon>Colwellia</taxon>
    </lineage>
</organism>
<comment type="caution">
    <text evidence="11">The sequence shown here is derived from an EMBL/GenBank/DDBJ whole genome shotgun (WGS) entry which is preliminary data.</text>
</comment>
<dbReference type="SUPFAM" id="SSF52402">
    <property type="entry name" value="Adenine nucleotide alpha hydrolases-like"/>
    <property type="match status" value="1"/>
</dbReference>
<dbReference type="PATRIC" id="fig|28229.4.peg.1339"/>
<dbReference type="OrthoDB" id="9763290at2"/>
<dbReference type="PANTHER" id="PTHR43284">
    <property type="entry name" value="ASPARAGINE SYNTHETASE (GLUTAMINE-HYDROLYZING)"/>
    <property type="match status" value="1"/>
</dbReference>
<dbReference type="GO" id="GO:0004066">
    <property type="term" value="F:asparagine synthase (glutamine-hydrolyzing) activity"/>
    <property type="evidence" value="ECO:0007669"/>
    <property type="project" value="UniProtKB-EC"/>
</dbReference>
<dbReference type="GO" id="GO:0005524">
    <property type="term" value="F:ATP binding"/>
    <property type="evidence" value="ECO:0007669"/>
    <property type="project" value="UniProtKB-KW"/>
</dbReference>
<evidence type="ECO:0000313" key="11">
    <source>
        <dbReference type="EMBL" id="KGJ93584.1"/>
    </source>
</evidence>
<dbReference type="CDD" id="cd00712">
    <property type="entry name" value="AsnB"/>
    <property type="match status" value="1"/>
</dbReference>
<evidence type="ECO:0000256" key="4">
    <source>
        <dbReference type="ARBA" id="ARBA00022741"/>
    </source>
</evidence>
<accession>A0A099KS65</accession>
<dbReference type="AlphaFoldDB" id="A0A099KS65"/>
<dbReference type="Pfam" id="PF00733">
    <property type="entry name" value="Asn_synthase"/>
    <property type="match status" value="1"/>
</dbReference>
<sequence>MCGISGIINKENDCIDAKVIQDMNDLIIHRGPDSEGFFFGDSFAFGHRRLSILDLSPCGHQPMNFQDKYVITYNGEVYNYIELQEELIQHGYTFQSETDTEVILAAYDFWGEECVQKFNGMWSFAIYNKIEDIIFCSRDRFGVKPFFYSEVNNNFVFGSEIKQLLPFHEQNIANLSMLLDFLVMGLSEHTEQTFFEGVYSLKGGSNLIYDLKTHTHRVEKYYNLKIDPSLSGLNEDEAVVEYQQALQKSVKLRLRSDVKVGTCLSGGLDSSAVASIAAKINAVETPNPFNAITASSLDPKNDETSYAEKVVKHAKLNWNVVQPSHNDFLDKIDEIVKLQDEPVGGPSIVMQYVVFKKAKETGCKVMLDGQGGDETLLGYERYYPSYLLSLSFKEMCKGFFKASDNSKLSKFSLLAYCAYFLSANLRKKRLLKRNSFIKPEYFPKVNWYFLNKLAKSYKDIFKLQKLEIFETQMPHLLRYEDRNSMAHSIEARLPFIDYQLVETALSLPNNYKINEGWTKFLLRKAIDDYLPKSITWRKNKIGFEAPADIWLKDHKYYIQNAIANSTILKNITNEKRVTDHKSIWLMFFIAKWEHAYNVKLKN</sequence>
<reference evidence="11 12" key="1">
    <citation type="submission" date="2014-08" db="EMBL/GenBank/DDBJ databases">
        <title>Genomic and Phenotypic Diversity of Colwellia psychrerythraea strains from Disparate Marine Basins.</title>
        <authorList>
            <person name="Techtmann S.M."/>
            <person name="Stelling S.C."/>
            <person name="Utturkar S.M."/>
            <person name="Alshibli N."/>
            <person name="Harris A."/>
            <person name="Brown S.D."/>
            <person name="Hazen T.C."/>
        </authorList>
    </citation>
    <scope>NUCLEOTIDE SEQUENCE [LARGE SCALE GENOMIC DNA]</scope>
    <source>
        <strain evidence="11 12">ND2E</strain>
    </source>
</reference>
<keyword evidence="6 8" id="KW-0315">Glutamine amidotransferase</keyword>
<dbReference type="EC" id="6.3.5.4" evidence="3"/>
<evidence type="ECO:0000256" key="5">
    <source>
        <dbReference type="ARBA" id="ARBA00022840"/>
    </source>
</evidence>
<comment type="catalytic activity">
    <reaction evidence="7">
        <text>L-aspartate + L-glutamine + ATP + H2O = L-asparagine + L-glutamate + AMP + diphosphate + H(+)</text>
        <dbReference type="Rhea" id="RHEA:12228"/>
        <dbReference type="ChEBI" id="CHEBI:15377"/>
        <dbReference type="ChEBI" id="CHEBI:15378"/>
        <dbReference type="ChEBI" id="CHEBI:29985"/>
        <dbReference type="ChEBI" id="CHEBI:29991"/>
        <dbReference type="ChEBI" id="CHEBI:30616"/>
        <dbReference type="ChEBI" id="CHEBI:33019"/>
        <dbReference type="ChEBI" id="CHEBI:58048"/>
        <dbReference type="ChEBI" id="CHEBI:58359"/>
        <dbReference type="ChEBI" id="CHEBI:456215"/>
        <dbReference type="EC" id="6.3.5.4"/>
    </reaction>
</comment>
<evidence type="ECO:0000256" key="9">
    <source>
        <dbReference type="PIRSR" id="PIRSR001589-2"/>
    </source>
</evidence>
<dbReference type="PROSITE" id="PS51278">
    <property type="entry name" value="GATASE_TYPE_2"/>
    <property type="match status" value="1"/>
</dbReference>
<proteinExistence type="inferred from homology"/>
<feature type="binding site" evidence="9">
    <location>
        <position position="99"/>
    </location>
    <ligand>
        <name>L-glutamine</name>
        <dbReference type="ChEBI" id="CHEBI:58359"/>
    </ligand>
</feature>
<dbReference type="Gene3D" id="3.60.20.10">
    <property type="entry name" value="Glutamine Phosphoribosylpyrophosphate, subunit 1, domain 1"/>
    <property type="match status" value="1"/>
</dbReference>
<dbReference type="InterPro" id="IPR029055">
    <property type="entry name" value="Ntn_hydrolases_N"/>
</dbReference>
<comment type="pathway">
    <text evidence="1">Amino-acid biosynthesis; L-asparagine biosynthesis; L-asparagine from L-aspartate (L-Gln route): step 1/1.</text>
</comment>
<evidence type="ECO:0000256" key="7">
    <source>
        <dbReference type="ARBA" id="ARBA00048741"/>
    </source>
</evidence>
<gene>
    <name evidence="11" type="ORF">ND2E_2313</name>
</gene>
<dbReference type="CDD" id="cd01991">
    <property type="entry name" value="Asn_synthase_B_C"/>
    <property type="match status" value="1"/>
</dbReference>
<dbReference type="SUPFAM" id="SSF56235">
    <property type="entry name" value="N-terminal nucleophile aminohydrolases (Ntn hydrolases)"/>
    <property type="match status" value="1"/>
</dbReference>
<dbReference type="GO" id="GO:0005829">
    <property type="term" value="C:cytosol"/>
    <property type="evidence" value="ECO:0007669"/>
    <property type="project" value="TreeGrafter"/>
</dbReference>
<evidence type="ECO:0000256" key="1">
    <source>
        <dbReference type="ARBA" id="ARBA00005187"/>
    </source>
</evidence>
<dbReference type="RefSeq" id="WP_052056325.1">
    <property type="nucleotide sequence ID" value="NZ_JQED01000009.1"/>
</dbReference>
<dbReference type="PIRSF" id="PIRSF001589">
    <property type="entry name" value="Asn_synthetase_glu-h"/>
    <property type="match status" value="1"/>
</dbReference>
<keyword evidence="8" id="KW-0028">Amino-acid biosynthesis</keyword>
<dbReference type="InterPro" id="IPR006426">
    <property type="entry name" value="Asn_synth_AEB"/>
</dbReference>
<evidence type="ECO:0000313" key="12">
    <source>
        <dbReference type="Proteomes" id="UP000029843"/>
    </source>
</evidence>
<comment type="similarity">
    <text evidence="2">Belongs to the asparagine synthetase family.</text>
</comment>
<dbReference type="NCBIfam" id="TIGR01536">
    <property type="entry name" value="asn_synth_AEB"/>
    <property type="match status" value="1"/>
</dbReference>
<dbReference type="InterPro" id="IPR017932">
    <property type="entry name" value="GATase_2_dom"/>
</dbReference>
<feature type="domain" description="Glutamine amidotransferase type-2" evidence="10">
    <location>
        <begin position="2"/>
        <end position="212"/>
    </location>
</feature>